<protein>
    <recommendedName>
        <fullName evidence="1">AB hydrolase-1 domain-containing protein</fullName>
    </recommendedName>
</protein>
<dbReference type="Proteomes" id="UP001367508">
    <property type="component" value="Unassembled WGS sequence"/>
</dbReference>
<organism evidence="2 3">
    <name type="scientific">Canavalia gladiata</name>
    <name type="common">Sword bean</name>
    <name type="synonym">Dolichos gladiatus</name>
    <dbReference type="NCBI Taxonomy" id="3824"/>
    <lineage>
        <taxon>Eukaryota</taxon>
        <taxon>Viridiplantae</taxon>
        <taxon>Streptophyta</taxon>
        <taxon>Embryophyta</taxon>
        <taxon>Tracheophyta</taxon>
        <taxon>Spermatophyta</taxon>
        <taxon>Magnoliopsida</taxon>
        <taxon>eudicotyledons</taxon>
        <taxon>Gunneridae</taxon>
        <taxon>Pentapetalae</taxon>
        <taxon>rosids</taxon>
        <taxon>fabids</taxon>
        <taxon>Fabales</taxon>
        <taxon>Fabaceae</taxon>
        <taxon>Papilionoideae</taxon>
        <taxon>50 kb inversion clade</taxon>
        <taxon>NPAAA clade</taxon>
        <taxon>indigoferoid/millettioid clade</taxon>
        <taxon>Phaseoleae</taxon>
        <taxon>Canavalia</taxon>
    </lineage>
</organism>
<comment type="caution">
    <text evidence="2">The sequence shown here is derived from an EMBL/GenBank/DDBJ whole genome shotgun (WGS) entry which is preliminary data.</text>
</comment>
<dbReference type="PANTHER" id="PTHR10992:SF1077">
    <property type="entry name" value="ALPHA_BETA FOLD HYDROLASE"/>
    <property type="match status" value="1"/>
</dbReference>
<dbReference type="GO" id="GO:0080031">
    <property type="term" value="F:methyl salicylate esterase activity"/>
    <property type="evidence" value="ECO:0007669"/>
    <property type="project" value="TreeGrafter"/>
</dbReference>
<dbReference type="GO" id="GO:0009694">
    <property type="term" value="P:jasmonic acid metabolic process"/>
    <property type="evidence" value="ECO:0007669"/>
    <property type="project" value="TreeGrafter"/>
</dbReference>
<dbReference type="Pfam" id="PF00561">
    <property type="entry name" value="Abhydrolase_1"/>
    <property type="match status" value="1"/>
</dbReference>
<keyword evidence="3" id="KW-1185">Reference proteome</keyword>
<dbReference type="EMBL" id="JAYMYQ010000002">
    <property type="protein sequence ID" value="KAK7350486.1"/>
    <property type="molecule type" value="Genomic_DNA"/>
</dbReference>
<sequence>MLKRERHILSILLLFSFFLFVGVNGNHFVLVHGALHGAWCWYKVATILKSAGHNVTALDMAACGINPKHMEKIDSISEYHEPLMTFIHSLPPNHKVILVGSQSWWGIRICCHGEVSR</sequence>
<dbReference type="AlphaFoldDB" id="A0AAN9MAK4"/>
<proteinExistence type="predicted"/>
<dbReference type="Gene3D" id="3.40.50.1820">
    <property type="entry name" value="alpha/beta hydrolase"/>
    <property type="match status" value="1"/>
</dbReference>
<dbReference type="GO" id="GO:0080030">
    <property type="term" value="F:methyl indole-3-acetate esterase activity"/>
    <property type="evidence" value="ECO:0007669"/>
    <property type="project" value="TreeGrafter"/>
</dbReference>
<dbReference type="GO" id="GO:0009696">
    <property type="term" value="P:salicylic acid metabolic process"/>
    <property type="evidence" value="ECO:0007669"/>
    <property type="project" value="TreeGrafter"/>
</dbReference>
<dbReference type="InterPro" id="IPR000073">
    <property type="entry name" value="AB_hydrolase_1"/>
</dbReference>
<dbReference type="GO" id="GO:0080032">
    <property type="term" value="F:methyl jasmonate esterase activity"/>
    <property type="evidence" value="ECO:0007669"/>
    <property type="project" value="TreeGrafter"/>
</dbReference>
<gene>
    <name evidence="2" type="ORF">VNO77_09175</name>
</gene>
<name>A0AAN9MAK4_CANGL</name>
<dbReference type="SUPFAM" id="SSF53474">
    <property type="entry name" value="alpha/beta-Hydrolases"/>
    <property type="match status" value="1"/>
</dbReference>
<accession>A0AAN9MAK4</accession>
<evidence type="ECO:0000259" key="1">
    <source>
        <dbReference type="Pfam" id="PF00561"/>
    </source>
</evidence>
<dbReference type="InterPro" id="IPR045889">
    <property type="entry name" value="MES/HNL"/>
</dbReference>
<reference evidence="2 3" key="1">
    <citation type="submission" date="2024-01" db="EMBL/GenBank/DDBJ databases">
        <title>The genomes of 5 underutilized Papilionoideae crops provide insights into root nodulation and disease resistanc.</title>
        <authorList>
            <person name="Jiang F."/>
        </authorList>
    </citation>
    <scope>NUCLEOTIDE SEQUENCE [LARGE SCALE GENOMIC DNA]</scope>
    <source>
        <strain evidence="2">LVBAO_FW01</strain>
        <tissue evidence="2">Leaves</tissue>
    </source>
</reference>
<dbReference type="PANTHER" id="PTHR10992">
    <property type="entry name" value="METHYLESTERASE FAMILY MEMBER"/>
    <property type="match status" value="1"/>
</dbReference>
<evidence type="ECO:0000313" key="2">
    <source>
        <dbReference type="EMBL" id="KAK7350486.1"/>
    </source>
</evidence>
<dbReference type="InterPro" id="IPR029058">
    <property type="entry name" value="AB_hydrolase_fold"/>
</dbReference>
<feature type="domain" description="AB hydrolase-1" evidence="1">
    <location>
        <begin position="26"/>
        <end position="100"/>
    </location>
</feature>
<evidence type="ECO:0000313" key="3">
    <source>
        <dbReference type="Proteomes" id="UP001367508"/>
    </source>
</evidence>